<dbReference type="Gene3D" id="1.10.10.10">
    <property type="entry name" value="Winged helix-like DNA-binding domain superfamily/Winged helix DNA-binding domain"/>
    <property type="match status" value="1"/>
</dbReference>
<keyword evidence="8" id="KW-1185">Reference proteome</keyword>
<dbReference type="EMBL" id="QGSZ01000241">
    <property type="protein sequence ID" value="RQX00509.1"/>
    <property type="molecule type" value="Genomic_DNA"/>
</dbReference>
<keyword evidence="2" id="KW-0805">Transcription regulation</keyword>
<dbReference type="RefSeq" id="WP_124774372.1">
    <property type="nucleotide sequence ID" value="NZ_QGSZ01000241.1"/>
</dbReference>
<evidence type="ECO:0000259" key="6">
    <source>
        <dbReference type="PROSITE" id="PS50931"/>
    </source>
</evidence>
<dbReference type="SUPFAM" id="SSF53850">
    <property type="entry name" value="Periplasmic binding protein-like II"/>
    <property type="match status" value="1"/>
</dbReference>
<dbReference type="Gene3D" id="3.40.190.10">
    <property type="entry name" value="Periplasmic binding protein-like II"/>
    <property type="match status" value="2"/>
</dbReference>
<keyword evidence="4" id="KW-0804">Transcription</keyword>
<dbReference type="Pfam" id="PF03466">
    <property type="entry name" value="LysR_substrate"/>
    <property type="match status" value="1"/>
</dbReference>
<evidence type="ECO:0000256" key="3">
    <source>
        <dbReference type="ARBA" id="ARBA00023125"/>
    </source>
</evidence>
<dbReference type="Proteomes" id="UP000282312">
    <property type="component" value="Unassembled WGS sequence"/>
</dbReference>
<feature type="domain" description="HTH lysR-type" evidence="6">
    <location>
        <begin position="1"/>
        <end position="58"/>
    </location>
</feature>
<evidence type="ECO:0000256" key="5">
    <source>
        <dbReference type="SAM" id="MobiDB-lite"/>
    </source>
</evidence>
<dbReference type="GO" id="GO:0032993">
    <property type="term" value="C:protein-DNA complex"/>
    <property type="evidence" value="ECO:0007669"/>
    <property type="project" value="TreeGrafter"/>
</dbReference>
<gene>
    <name evidence="7" type="ORF">DLJ59_21205</name>
</gene>
<dbReference type="PRINTS" id="PR00039">
    <property type="entry name" value="HTHLYSR"/>
</dbReference>
<accession>A0A3N9WIN4</accession>
<proteinExistence type="inferred from homology"/>
<keyword evidence="3" id="KW-0238">DNA-binding</keyword>
<evidence type="ECO:0000256" key="2">
    <source>
        <dbReference type="ARBA" id="ARBA00023015"/>
    </source>
</evidence>
<dbReference type="PANTHER" id="PTHR30346:SF0">
    <property type="entry name" value="HCA OPERON TRANSCRIPTIONAL ACTIVATOR HCAR"/>
    <property type="match status" value="1"/>
</dbReference>
<evidence type="ECO:0000313" key="8">
    <source>
        <dbReference type="Proteomes" id="UP000282312"/>
    </source>
</evidence>
<dbReference type="InterPro" id="IPR036390">
    <property type="entry name" value="WH_DNA-bd_sf"/>
</dbReference>
<dbReference type="Pfam" id="PF00126">
    <property type="entry name" value="HTH_1"/>
    <property type="match status" value="1"/>
</dbReference>
<evidence type="ECO:0000256" key="4">
    <source>
        <dbReference type="ARBA" id="ARBA00023163"/>
    </source>
</evidence>
<dbReference type="PROSITE" id="PS50931">
    <property type="entry name" value="HTH_LYSR"/>
    <property type="match status" value="1"/>
</dbReference>
<dbReference type="FunFam" id="1.10.10.10:FF:000001">
    <property type="entry name" value="LysR family transcriptional regulator"/>
    <property type="match status" value="1"/>
</dbReference>
<comment type="caution">
    <text evidence="7">The sequence shown here is derived from an EMBL/GenBank/DDBJ whole genome shotgun (WGS) entry which is preliminary data.</text>
</comment>
<protein>
    <submittedName>
        <fullName evidence="7">LysR family transcriptional regulator</fullName>
    </submittedName>
</protein>
<sequence>METRELRYFVAVAEELHFGRAAQRLGIAQPPLSRAISQLERRLGVALLKRDSRSVTLTEAGAVLLREGRAALDAVEAAEHRARRAALAATGRPSVVLATKAGASSELLAKLLHAYAAESGSVDVDVVLCGPGEQERLLRTGRADVAILHHPFDDLTGFDTEELLTEGQVAILPAGHPLTTRTSLQLSEVTELPDLPLPRWPANDGTYPDGPGPEAQSHSQLFQLISLGRTLLIVPDSARSQLTHDLVAVPIVDAPEVTTVIAWPPHSRSRAVADLVRAALRR</sequence>
<comment type="similarity">
    <text evidence="1">Belongs to the LysR transcriptional regulatory family.</text>
</comment>
<dbReference type="InterPro" id="IPR036388">
    <property type="entry name" value="WH-like_DNA-bd_sf"/>
</dbReference>
<dbReference type="InterPro" id="IPR005119">
    <property type="entry name" value="LysR_subst-bd"/>
</dbReference>
<dbReference type="SUPFAM" id="SSF46785">
    <property type="entry name" value="Winged helix' DNA-binding domain"/>
    <property type="match status" value="1"/>
</dbReference>
<organism evidence="7 8">
    <name type="scientific">Micromonospora inaquosa</name>
    <dbReference type="NCBI Taxonomy" id="2203716"/>
    <lineage>
        <taxon>Bacteria</taxon>
        <taxon>Bacillati</taxon>
        <taxon>Actinomycetota</taxon>
        <taxon>Actinomycetes</taxon>
        <taxon>Micromonosporales</taxon>
        <taxon>Micromonosporaceae</taxon>
        <taxon>Micromonospora</taxon>
    </lineage>
</organism>
<dbReference type="AlphaFoldDB" id="A0A3N9WIN4"/>
<name>A0A3N9WIN4_9ACTN</name>
<feature type="region of interest" description="Disordered" evidence="5">
    <location>
        <begin position="197"/>
        <end position="216"/>
    </location>
</feature>
<dbReference type="GO" id="GO:0003700">
    <property type="term" value="F:DNA-binding transcription factor activity"/>
    <property type="evidence" value="ECO:0007669"/>
    <property type="project" value="InterPro"/>
</dbReference>
<evidence type="ECO:0000313" key="7">
    <source>
        <dbReference type="EMBL" id="RQX00509.1"/>
    </source>
</evidence>
<dbReference type="GO" id="GO:0003677">
    <property type="term" value="F:DNA binding"/>
    <property type="evidence" value="ECO:0007669"/>
    <property type="project" value="UniProtKB-KW"/>
</dbReference>
<dbReference type="InterPro" id="IPR000847">
    <property type="entry name" value="LysR_HTH_N"/>
</dbReference>
<evidence type="ECO:0000256" key="1">
    <source>
        <dbReference type="ARBA" id="ARBA00009437"/>
    </source>
</evidence>
<dbReference type="OrthoDB" id="79118at2"/>
<dbReference type="PANTHER" id="PTHR30346">
    <property type="entry name" value="TRANSCRIPTIONAL DUAL REGULATOR HCAR-RELATED"/>
    <property type="match status" value="1"/>
</dbReference>
<reference evidence="7 8" key="1">
    <citation type="submission" date="2018-05" db="EMBL/GenBank/DDBJ databases">
        <title>Micromonospora from Atacama Desert.</title>
        <authorList>
            <person name="Carro L."/>
            <person name="Goodfellow M."/>
            <person name="Klenk H.-P."/>
        </authorList>
    </citation>
    <scope>NUCLEOTIDE SEQUENCE [LARGE SCALE GENOMIC DNA]</scope>
    <source>
        <strain evidence="7 8">LB39</strain>
    </source>
</reference>